<dbReference type="EMBL" id="UPXX01000001">
    <property type="protein sequence ID" value="VBB41322.1"/>
    <property type="molecule type" value="Genomic_DNA"/>
</dbReference>
<proteinExistence type="predicted"/>
<dbReference type="AlphaFoldDB" id="A0A653A108"/>
<sequence length="70" mass="7680">MIHFLLMKKCDLIKVLDVHKLDSVSVVFAALRAGGHGPCNPVRRAGKTLIPIPVVVPISRRNAWITDSAH</sequence>
<name>A0A653A108_UNCDX</name>
<reference evidence="1" key="1">
    <citation type="submission" date="2018-07" db="EMBL/GenBank/DDBJ databases">
        <authorList>
            <consortium name="Genoscope - CEA"/>
            <person name="William W."/>
        </authorList>
    </citation>
    <scope>NUCLEOTIDE SEQUENCE</scope>
    <source>
        <strain evidence="1">IK1</strain>
    </source>
</reference>
<protein>
    <submittedName>
        <fullName evidence="1">Uncharacterized protein</fullName>
    </submittedName>
</protein>
<evidence type="ECO:0000313" key="1">
    <source>
        <dbReference type="EMBL" id="VBB41322.1"/>
    </source>
</evidence>
<accession>A0A653A108</accession>
<gene>
    <name evidence="1" type="ORF">TRIP_B10050</name>
</gene>
<organism evidence="1">
    <name type="scientific">Uncultured Desulfatiglans sp</name>
    <dbReference type="NCBI Taxonomy" id="1748965"/>
    <lineage>
        <taxon>Bacteria</taxon>
        <taxon>Pseudomonadati</taxon>
        <taxon>Thermodesulfobacteriota</taxon>
        <taxon>Desulfobacteria</taxon>
        <taxon>Desulfatiglandales</taxon>
        <taxon>Desulfatiglandaceae</taxon>
        <taxon>Desulfatiglans</taxon>
        <taxon>environmental samples</taxon>
    </lineage>
</organism>